<dbReference type="EMBL" id="FN554972">
    <property type="protein sequence ID" value="CBH14165.1"/>
    <property type="molecule type" value="Genomic_DNA"/>
</dbReference>
<protein>
    <submittedName>
        <fullName evidence="2">Uncharacterized protein</fullName>
    </submittedName>
</protein>
<dbReference type="OrthoDB" id="266940at2759"/>
<feature type="compositionally biased region" description="Polar residues" evidence="1">
    <location>
        <begin position="84"/>
        <end position="101"/>
    </location>
</feature>
<name>C9ZXM1_TRYB9</name>
<dbReference type="AlphaFoldDB" id="C9ZXM1"/>
<proteinExistence type="predicted"/>
<gene>
    <name evidence="2" type="ORF">TbgDal_IX2400</name>
</gene>
<feature type="region of interest" description="Disordered" evidence="1">
    <location>
        <begin position="387"/>
        <end position="420"/>
    </location>
</feature>
<feature type="region of interest" description="Disordered" evidence="1">
    <location>
        <begin position="301"/>
        <end position="321"/>
    </location>
</feature>
<feature type="compositionally biased region" description="Low complexity" evidence="1">
    <location>
        <begin position="404"/>
        <end position="415"/>
    </location>
</feature>
<evidence type="ECO:0000313" key="2">
    <source>
        <dbReference type="EMBL" id="CBH14165.1"/>
    </source>
</evidence>
<dbReference type="Proteomes" id="UP000002316">
    <property type="component" value="Chromosome 9"/>
</dbReference>
<dbReference type="GeneID" id="23860233"/>
<accession>C9ZXM1</accession>
<sequence length="1019" mass="113025">MKRDELFAALQEIPWVPCPESEGRPRYRAAEAFHCTFCAYTVCARCYDAIPSSLLSLATTTTSGGTGGEGGAATNSEKSLADRTPTQAFTPNSRGSDTPNSADDFMKPRCFLCRSGVLEKESVPVFEWTCEGPRPPRRLTRGQGASYDVDVVQRYYTMKEQREKRAQSQAPLTAQFLGTEPSPTEFGGNIGVPPEASRTGVLGRRPFCEEGCSFSCVVQNPRLEQSLVWCGVNRQLRESHPSITGEETITPLHTIRCPPTLPGLPPHKLRVHIPYGSYGIHKIHAVALYVTEDIYRRATARSGSPRPVVKSPGGRRMEQGHPQRDGQLMAVKELPRNTVRPLLVVDVLHRTATSDPVRNLLPTQWLPEHMRRPPSRICSPRRENSITETAGCVGSGGTEGNEGEGQNNGTETKGNAEPPVMGEGEPHLTWPEGIRCEELLLAVDYLLQGRSVAVYGIASKYFFLRHVAQSAELRNLGVAFVDGYRSSANRVTRQLREISKQLQEQRHIVEKEVLRNLVFRGGDCDPFLRISRSQAPSRDECGNPSDQCYLVVSSSTSSESSRSRSYRSPVRDVSVAMMGGSTEKRRENMGLKVGDPGCCDLTAAKTLKATTPQRKESMTVCSPAPISMKRERSVMLVQDGGHSDIKRTTQQTAQGSKRRCGEKVCDAAGTGGWRQTHPEAVETSRKVRLWLRRYYLSEVSDWNYSVPLYETPCGERRCRETETAVTSVPLSESENTCLQPRYTVSSPDIMRRLRVECGAPLRSCVQWKSLPSYTAQMLTGGLAAQSANPPVHYSDYVPRLILVVHGIDELDPPLLVELQNIARDHPNRVMLLCSFDDPNWAMSNSAAQLEPFRLAYVHLRSMLLPRVHEMACVKSLTLLTDLEAAAAGGKRFGHHGLRGSLGPGTSLPLQDTIRRILFSLPATFTDVLRCMIERQEASGENVFVPMSLHQQHFDDRGMMISVGRLRAIERELTSNRLAVFDAAENKLMIPQHKKLLRVLEEVAEQRQNTRSNGGAPVEA</sequence>
<evidence type="ECO:0000256" key="1">
    <source>
        <dbReference type="SAM" id="MobiDB-lite"/>
    </source>
</evidence>
<dbReference type="RefSeq" id="XP_011776436.1">
    <property type="nucleotide sequence ID" value="XM_011778134.1"/>
</dbReference>
<reference evidence="3" key="1">
    <citation type="journal article" date="2010" name="PLoS Negl. Trop. Dis.">
        <title>The genome sequence of Trypanosoma brucei gambiense, causative agent of chronic human african trypanosomiasis.</title>
        <authorList>
            <person name="Jackson A.P."/>
            <person name="Sanders M."/>
            <person name="Berry A."/>
            <person name="McQuillan J."/>
            <person name="Aslett M.A."/>
            <person name="Quail M.A."/>
            <person name="Chukualim B."/>
            <person name="Capewell P."/>
            <person name="MacLeod A."/>
            <person name="Melville S.E."/>
            <person name="Gibson W."/>
            <person name="Barry J.D."/>
            <person name="Berriman M."/>
            <person name="Hertz-Fowler C."/>
        </authorList>
    </citation>
    <scope>NUCLEOTIDE SEQUENCE [LARGE SCALE GENOMIC DNA]</scope>
    <source>
        <strain evidence="3">MHOM/CI/86/DAL972</strain>
    </source>
</reference>
<organism evidence="2 3">
    <name type="scientific">Trypanosoma brucei gambiense (strain MHOM/CI/86/DAL972)</name>
    <dbReference type="NCBI Taxonomy" id="679716"/>
    <lineage>
        <taxon>Eukaryota</taxon>
        <taxon>Discoba</taxon>
        <taxon>Euglenozoa</taxon>
        <taxon>Kinetoplastea</taxon>
        <taxon>Metakinetoplastina</taxon>
        <taxon>Trypanosomatida</taxon>
        <taxon>Trypanosomatidae</taxon>
        <taxon>Trypanosoma</taxon>
    </lineage>
</organism>
<feature type="region of interest" description="Disordered" evidence="1">
    <location>
        <begin position="61"/>
        <end position="101"/>
    </location>
</feature>
<evidence type="ECO:0000313" key="3">
    <source>
        <dbReference type="Proteomes" id="UP000002316"/>
    </source>
</evidence>
<dbReference type="KEGG" id="tbg:TbgDal_IX2400"/>
<dbReference type="VEuPathDB" id="TriTrypDB:Tbg972.9.2400"/>